<dbReference type="RefSeq" id="WP_344084214.1">
    <property type="nucleotide sequence ID" value="NZ_BAAAPO010000032.1"/>
</dbReference>
<name>A0ABN2LNL9_9MICO</name>
<protein>
    <submittedName>
        <fullName evidence="1">Uncharacterized protein</fullName>
    </submittedName>
</protein>
<dbReference type="Proteomes" id="UP001499938">
    <property type="component" value="Unassembled WGS sequence"/>
</dbReference>
<dbReference type="EMBL" id="BAAAPO010000032">
    <property type="protein sequence ID" value="GAA1795015.1"/>
    <property type="molecule type" value="Genomic_DNA"/>
</dbReference>
<proteinExistence type="predicted"/>
<evidence type="ECO:0000313" key="1">
    <source>
        <dbReference type="EMBL" id="GAA1795015.1"/>
    </source>
</evidence>
<comment type="caution">
    <text evidence="1">The sequence shown here is derived from an EMBL/GenBank/DDBJ whole genome shotgun (WGS) entry which is preliminary data.</text>
</comment>
<reference evidence="1 2" key="1">
    <citation type="journal article" date="2019" name="Int. J. Syst. Evol. Microbiol.">
        <title>The Global Catalogue of Microorganisms (GCM) 10K type strain sequencing project: providing services to taxonomists for standard genome sequencing and annotation.</title>
        <authorList>
            <consortium name="The Broad Institute Genomics Platform"/>
            <consortium name="The Broad Institute Genome Sequencing Center for Infectious Disease"/>
            <person name="Wu L."/>
            <person name="Ma J."/>
        </authorList>
    </citation>
    <scope>NUCLEOTIDE SEQUENCE [LARGE SCALE GENOMIC DNA]</scope>
    <source>
        <strain evidence="1 2">JCM 15592</strain>
    </source>
</reference>
<gene>
    <name evidence="1" type="ORF">GCM10009811_19310</name>
</gene>
<evidence type="ECO:0000313" key="2">
    <source>
        <dbReference type="Proteomes" id="UP001499938"/>
    </source>
</evidence>
<accession>A0ABN2LNL9</accession>
<sequence length="199" mass="21387">MDDPISLGRGVTTLDTMEAGRWERLFADLDAALAAQERRERDLEIADRTRTERAKVTLIGRFAAHLGEPVDVRLQAGIRVHGRLADAGADWLVISPAPGRAALVPLASIVTVAGLAPRSAPEGIGRRFGLGYALREISRDRARVQVLDTGGGSSEGTIDVVGADFLDLAEHPRDEARRPGNIRSLRTIPFAAIACVHSQ</sequence>
<keyword evidence="2" id="KW-1185">Reference proteome</keyword>
<organism evidence="1 2">
    <name type="scientific">Nostocoides veronense</name>
    <dbReference type="NCBI Taxonomy" id="330836"/>
    <lineage>
        <taxon>Bacteria</taxon>
        <taxon>Bacillati</taxon>
        <taxon>Actinomycetota</taxon>
        <taxon>Actinomycetes</taxon>
        <taxon>Micrococcales</taxon>
        <taxon>Intrasporangiaceae</taxon>
        <taxon>Nostocoides</taxon>
    </lineage>
</organism>